<dbReference type="RefSeq" id="WP_307257748.1">
    <property type="nucleotide sequence ID" value="NZ_JAUSUC010000026.1"/>
</dbReference>
<keyword evidence="3" id="KW-0436">Ligase</keyword>
<dbReference type="GO" id="GO:0004113">
    <property type="term" value="F:2',3'-cyclic-nucleotide 3'-phosphodiesterase activity"/>
    <property type="evidence" value="ECO:0007669"/>
    <property type="project" value="InterPro"/>
</dbReference>
<dbReference type="InterPro" id="IPR009097">
    <property type="entry name" value="Cyclic_Pdiesterase"/>
</dbReference>
<comment type="caution">
    <text evidence="3">The sequence shown here is derived from an EMBL/GenBank/DDBJ whole genome shotgun (WGS) entry which is preliminary data.</text>
</comment>
<dbReference type="Gene3D" id="3.90.1140.10">
    <property type="entry name" value="Cyclic phosphodiesterase"/>
    <property type="match status" value="1"/>
</dbReference>
<evidence type="ECO:0000313" key="3">
    <source>
        <dbReference type="EMBL" id="MDQ0215745.1"/>
    </source>
</evidence>
<keyword evidence="4" id="KW-1185">Reference proteome</keyword>
<accession>A0AAJ1WJJ7</accession>
<comment type="similarity">
    <text evidence="2">Belongs to the 2H phosphoesterase superfamily. ThpR family.</text>
</comment>
<comment type="function">
    <text evidence="2">Hydrolyzes RNA 2',3'-cyclic phosphodiester to an RNA 2'-phosphomonoester.</text>
</comment>
<proteinExistence type="inferred from homology"/>
<feature type="short sequence motif" description="HXTX 1" evidence="2">
    <location>
        <begin position="41"/>
        <end position="44"/>
    </location>
</feature>
<dbReference type="AlphaFoldDB" id="A0AAJ1WJJ7"/>
<evidence type="ECO:0000256" key="2">
    <source>
        <dbReference type="HAMAP-Rule" id="MF_01940"/>
    </source>
</evidence>
<dbReference type="PANTHER" id="PTHR35561">
    <property type="entry name" value="RNA 2',3'-CYCLIC PHOSPHODIESTERASE"/>
    <property type="match status" value="1"/>
</dbReference>
<dbReference type="EMBL" id="JAUSUC010000026">
    <property type="protein sequence ID" value="MDQ0215745.1"/>
    <property type="molecule type" value="Genomic_DNA"/>
</dbReference>
<dbReference type="Pfam" id="PF13563">
    <property type="entry name" value="2_5_RNA_ligase2"/>
    <property type="match status" value="1"/>
</dbReference>
<evidence type="ECO:0000256" key="1">
    <source>
        <dbReference type="ARBA" id="ARBA00022801"/>
    </source>
</evidence>
<dbReference type="InterPro" id="IPR004175">
    <property type="entry name" value="RNA_CPDase"/>
</dbReference>
<dbReference type="GO" id="GO:0008664">
    <property type="term" value="F:RNA 2',3'-cyclic 3'-phosphodiesterase activity"/>
    <property type="evidence" value="ECO:0007669"/>
    <property type="project" value="UniProtKB-EC"/>
</dbReference>
<keyword evidence="1 2" id="KW-0378">Hydrolase</keyword>
<gene>
    <name evidence="3" type="ORF">J2S13_002165</name>
</gene>
<name>A0AAJ1WJJ7_9BACI</name>
<evidence type="ECO:0000313" key="4">
    <source>
        <dbReference type="Proteomes" id="UP001237207"/>
    </source>
</evidence>
<protein>
    <recommendedName>
        <fullName evidence="2">RNA 2',3'-cyclic phosphodiesterase</fullName>
        <shortName evidence="2">RNA 2',3'-CPDase</shortName>
        <ecNumber evidence="2">3.1.4.58</ecNumber>
    </recommendedName>
</protein>
<dbReference type="PANTHER" id="PTHR35561:SF1">
    <property type="entry name" value="RNA 2',3'-CYCLIC PHOSPHODIESTERASE"/>
    <property type="match status" value="1"/>
</dbReference>
<feature type="short sequence motif" description="HXTX 2" evidence="2">
    <location>
        <begin position="127"/>
        <end position="130"/>
    </location>
</feature>
<dbReference type="GO" id="GO:0016874">
    <property type="term" value="F:ligase activity"/>
    <property type="evidence" value="ECO:0007669"/>
    <property type="project" value="UniProtKB-KW"/>
</dbReference>
<dbReference type="Proteomes" id="UP001237207">
    <property type="component" value="Unassembled WGS sequence"/>
</dbReference>
<dbReference type="HAMAP" id="MF_01940">
    <property type="entry name" value="RNA_CPDase"/>
    <property type="match status" value="1"/>
</dbReference>
<dbReference type="NCBIfam" id="TIGR02258">
    <property type="entry name" value="2_5_ligase"/>
    <property type="match status" value="1"/>
</dbReference>
<dbReference type="SUPFAM" id="SSF55144">
    <property type="entry name" value="LigT-like"/>
    <property type="match status" value="1"/>
</dbReference>
<reference evidence="3" key="1">
    <citation type="submission" date="2023-07" db="EMBL/GenBank/DDBJ databases">
        <title>Genomic Encyclopedia of Type Strains, Phase IV (KMG-IV): sequencing the most valuable type-strain genomes for metagenomic binning, comparative biology and taxonomic classification.</title>
        <authorList>
            <person name="Goeker M."/>
        </authorList>
    </citation>
    <scope>NUCLEOTIDE SEQUENCE</scope>
    <source>
        <strain evidence="3">DSM 23947</strain>
    </source>
</reference>
<sequence>MTQYHYFFALSLPENTKNMLHQYSSQLHFPFQKWVHPEDYHLTFAFLGSADQVKLEKAVENVRKGLIGFSSFSLKISSYGTFGRSDSPRIFWIGVEEEPRLHQLQQIIHKACNEAGFELETRPFRPHITIARKWKGEYPYPKGIESDIDLPFKADTVALYQTHLDRIPKYEAIETFILHE</sequence>
<dbReference type="EC" id="3.1.4.58" evidence="2"/>
<feature type="active site" description="Proton acceptor" evidence="2">
    <location>
        <position position="127"/>
    </location>
</feature>
<feature type="active site" description="Proton donor" evidence="2">
    <location>
        <position position="41"/>
    </location>
</feature>
<organism evidence="3 4">
    <name type="scientific">Oikeobacillus pervagus</name>
    <dbReference type="NCBI Taxonomy" id="1325931"/>
    <lineage>
        <taxon>Bacteria</taxon>
        <taxon>Bacillati</taxon>
        <taxon>Bacillota</taxon>
        <taxon>Bacilli</taxon>
        <taxon>Bacillales</taxon>
        <taxon>Bacillaceae</taxon>
        <taxon>Oikeobacillus</taxon>
    </lineage>
</organism>
<comment type="catalytic activity">
    <reaction evidence="2">
        <text>a 3'-end 2',3'-cyclophospho-ribonucleotide-RNA + H2O = a 3'-end 2'-phospho-ribonucleotide-RNA + H(+)</text>
        <dbReference type="Rhea" id="RHEA:11828"/>
        <dbReference type="Rhea" id="RHEA-COMP:10464"/>
        <dbReference type="Rhea" id="RHEA-COMP:17353"/>
        <dbReference type="ChEBI" id="CHEBI:15377"/>
        <dbReference type="ChEBI" id="CHEBI:15378"/>
        <dbReference type="ChEBI" id="CHEBI:83064"/>
        <dbReference type="ChEBI" id="CHEBI:173113"/>
        <dbReference type="EC" id="3.1.4.58"/>
    </reaction>
</comment>